<dbReference type="InterPro" id="IPR006766">
    <property type="entry name" value="EXORDIUM-like"/>
</dbReference>
<evidence type="ECO:0000313" key="9">
    <source>
        <dbReference type="RefSeq" id="XP_010918289.1"/>
    </source>
</evidence>
<keyword evidence="4 7" id="KW-0732">Signal</keyword>
<dbReference type="OrthoDB" id="2016249at2759"/>
<evidence type="ECO:0000256" key="7">
    <source>
        <dbReference type="SAM" id="SignalP"/>
    </source>
</evidence>
<evidence type="ECO:0000313" key="8">
    <source>
        <dbReference type="Proteomes" id="UP000504607"/>
    </source>
</evidence>
<dbReference type="RefSeq" id="XP_010918289.1">
    <property type="nucleotide sequence ID" value="XM_010919987.3"/>
</dbReference>
<dbReference type="PANTHER" id="PTHR31279:SF4">
    <property type="entry name" value="PROTEIN EXORDIUM-LIKE 5"/>
    <property type="match status" value="1"/>
</dbReference>
<sequence length="353" mass="37982">MHLPPLFPFFLSLLLLPTLLYAASTYPYHTPQQKQPLNLHQRSPASTVGSSAVTLPGSKRYEGSSDLVNLRYHMGPVLSTPMRVYLIWYGRWTPALQAPIRDFLISLSDTSAPAPSAAQWWSTVSLYTDQTGSNVSRSLSIAAEVSDLAASRGRSLTRLSVQQLIADALKASSLPVDHRRGVYLVLTAPEIAMQDFCRAVCGFHYFTFPSLVGHTLPYAWIGHSGTQCPDVCAYPFAVPSYMAGGGVVAMRPPNGDVGTDGMVSVVAHELAELSTNPLVNAWYAGEDPTAPTEIADLCEGIYGTGGGGSYTGQVSKDGQGRSYNINGRGGRRFLVQWVWSPVAKACVGPNALD</sequence>
<dbReference type="AlphaFoldDB" id="A0A6I9R5Z3"/>
<comment type="subcellular location">
    <subcellularLocation>
        <location evidence="1">Secreted</location>
        <location evidence="1">Extracellular space</location>
        <location evidence="1">Apoplast</location>
    </subcellularLocation>
</comment>
<evidence type="ECO:0000256" key="1">
    <source>
        <dbReference type="ARBA" id="ARBA00004271"/>
    </source>
</evidence>
<comment type="similarity">
    <text evidence="5">Belongs to the EXORDIUM family.</text>
</comment>
<dbReference type="PANTHER" id="PTHR31279">
    <property type="entry name" value="PROTEIN EXORDIUM-LIKE 5"/>
    <property type="match status" value="1"/>
</dbReference>
<dbReference type="KEGG" id="egu:105042693"/>
<feature type="region of interest" description="Disordered" evidence="6">
    <location>
        <begin position="33"/>
        <end position="52"/>
    </location>
</feature>
<proteinExistence type="inferred from homology"/>
<feature type="chain" id="PRO_5026793517" evidence="7">
    <location>
        <begin position="23"/>
        <end position="353"/>
    </location>
</feature>
<protein>
    <submittedName>
        <fullName evidence="9">Protein EXORDIUM-like 5</fullName>
    </submittedName>
</protein>
<keyword evidence="3" id="KW-0964">Secreted</keyword>
<name>A0A6I9R5Z3_ELAGV</name>
<evidence type="ECO:0000256" key="6">
    <source>
        <dbReference type="SAM" id="MobiDB-lite"/>
    </source>
</evidence>
<dbReference type="GO" id="GO:0048046">
    <property type="term" value="C:apoplast"/>
    <property type="evidence" value="ECO:0007669"/>
    <property type="project" value="UniProtKB-SubCell"/>
</dbReference>
<dbReference type="GeneID" id="105042693"/>
<reference evidence="9" key="1">
    <citation type="submission" date="2025-08" db="UniProtKB">
        <authorList>
            <consortium name="RefSeq"/>
        </authorList>
    </citation>
    <scope>IDENTIFICATION</scope>
</reference>
<organism evidence="8 9">
    <name type="scientific">Elaeis guineensis var. tenera</name>
    <name type="common">Oil palm</name>
    <dbReference type="NCBI Taxonomy" id="51953"/>
    <lineage>
        <taxon>Eukaryota</taxon>
        <taxon>Viridiplantae</taxon>
        <taxon>Streptophyta</taxon>
        <taxon>Embryophyta</taxon>
        <taxon>Tracheophyta</taxon>
        <taxon>Spermatophyta</taxon>
        <taxon>Magnoliopsida</taxon>
        <taxon>Liliopsida</taxon>
        <taxon>Arecaceae</taxon>
        <taxon>Arecoideae</taxon>
        <taxon>Cocoseae</taxon>
        <taxon>Elaeidinae</taxon>
        <taxon>Elaeis</taxon>
    </lineage>
</organism>
<evidence type="ECO:0000256" key="5">
    <source>
        <dbReference type="ARBA" id="ARBA00023591"/>
    </source>
</evidence>
<evidence type="ECO:0000256" key="4">
    <source>
        <dbReference type="ARBA" id="ARBA00022729"/>
    </source>
</evidence>
<evidence type="ECO:0000256" key="3">
    <source>
        <dbReference type="ARBA" id="ARBA00022525"/>
    </source>
</evidence>
<evidence type="ECO:0000256" key="2">
    <source>
        <dbReference type="ARBA" id="ARBA00022523"/>
    </source>
</evidence>
<feature type="signal peptide" evidence="7">
    <location>
        <begin position="1"/>
        <end position="22"/>
    </location>
</feature>
<gene>
    <name evidence="9" type="primary">LOC105042693</name>
</gene>
<accession>A0A6I9R5Z3</accession>
<keyword evidence="2" id="KW-0052">Apoplast</keyword>
<dbReference type="Pfam" id="PF04674">
    <property type="entry name" value="Phi_1"/>
    <property type="match status" value="1"/>
</dbReference>
<dbReference type="Proteomes" id="UP000504607">
    <property type="component" value="Chromosome 4"/>
</dbReference>
<dbReference type="InParanoid" id="A0A6I9R5Z3"/>
<keyword evidence="8" id="KW-1185">Reference proteome</keyword>